<dbReference type="GO" id="GO:0046872">
    <property type="term" value="F:metal ion binding"/>
    <property type="evidence" value="ECO:0007669"/>
    <property type="project" value="InterPro"/>
</dbReference>
<dbReference type="InterPro" id="IPR044594">
    <property type="entry name" value="HIPP01/3/5/6"/>
</dbReference>
<gene>
    <name evidence="1" type="ORF">ZEAMMB73_Zm00001d012902</name>
</gene>
<reference evidence="1" key="1">
    <citation type="submission" date="2015-12" db="EMBL/GenBank/DDBJ databases">
        <title>Update maize B73 reference genome by single molecule sequencing technologies.</title>
        <authorList>
            <consortium name="Maize Genome Sequencing Project"/>
            <person name="Ware D."/>
        </authorList>
    </citation>
    <scope>NUCLEOTIDE SEQUENCE</scope>
    <source>
        <tissue evidence="1">Seedling</tissue>
    </source>
</reference>
<dbReference type="PANTHER" id="PTHR46413">
    <property type="entry name" value="HEAVY METAL-ASSOCIATED ISOPRENYLATED PLANT PROTEIN 6"/>
    <property type="match status" value="1"/>
</dbReference>
<proteinExistence type="predicted"/>
<dbReference type="EMBL" id="CM000781">
    <property type="protein sequence ID" value="AQK61783.1"/>
    <property type="molecule type" value="Genomic_DNA"/>
</dbReference>
<dbReference type="AlphaFoldDB" id="A0A1D6GDT9"/>
<organism evidence="1">
    <name type="scientific">Zea mays</name>
    <name type="common">Maize</name>
    <dbReference type="NCBI Taxonomy" id="4577"/>
    <lineage>
        <taxon>Eukaryota</taxon>
        <taxon>Viridiplantae</taxon>
        <taxon>Streptophyta</taxon>
        <taxon>Embryophyta</taxon>
        <taxon>Tracheophyta</taxon>
        <taxon>Spermatophyta</taxon>
        <taxon>Magnoliopsida</taxon>
        <taxon>Liliopsida</taxon>
        <taxon>Poales</taxon>
        <taxon>Poaceae</taxon>
        <taxon>PACMAD clade</taxon>
        <taxon>Panicoideae</taxon>
        <taxon>Andropogonodae</taxon>
        <taxon>Andropogoneae</taxon>
        <taxon>Tripsacinae</taxon>
        <taxon>Zea</taxon>
    </lineage>
</organism>
<dbReference type="PANTHER" id="PTHR46413:SF4">
    <property type="entry name" value="HEAVY METAL-ASSOCIATED DOMAIN CONTAINING PROTEIN, EXPRESSED"/>
    <property type="match status" value="1"/>
</dbReference>
<accession>A0A1D6GDT9</accession>
<protein>
    <recommendedName>
        <fullName evidence="2">HMA domain-containing protein</fullName>
    </recommendedName>
</protein>
<dbReference type="Gene3D" id="3.30.70.100">
    <property type="match status" value="1"/>
</dbReference>
<evidence type="ECO:0008006" key="2">
    <source>
        <dbReference type="Google" id="ProtNLM"/>
    </source>
</evidence>
<evidence type="ECO:0000313" key="1">
    <source>
        <dbReference type="EMBL" id="AQK61783.1"/>
    </source>
</evidence>
<name>A0A1D6GDT9_MAIZE</name>
<sequence length="85" mass="9395">MESVLLKIRLHSDGCADRIRRRIGKIEERTILGLVVLAGVKDVVLEANAKDEVEVTGTMDIPNMVSYLTTGSKLLAHDIRDGLKH</sequence>